<gene>
    <name evidence="1" type="ORF">BN9_114970</name>
    <name evidence="2" type="ORF">BN9_122120</name>
</gene>
<evidence type="ECO:0000313" key="1">
    <source>
        <dbReference type="EMBL" id="CCI10745.1"/>
    </source>
</evidence>
<dbReference type="Proteomes" id="UP000053237">
    <property type="component" value="Unassembled WGS sequence"/>
</dbReference>
<reference evidence="2 3" key="1">
    <citation type="submission" date="2012-05" db="EMBL/GenBank/DDBJ databases">
        <title>Recombination and specialization in a pathogen metapopulation.</title>
        <authorList>
            <person name="Gardiner A."/>
            <person name="Kemen E."/>
            <person name="Schultz-Larsen T."/>
            <person name="MacLean D."/>
            <person name="Van Oosterhout C."/>
            <person name="Jones J.D.G."/>
        </authorList>
    </citation>
    <scope>NUCLEOTIDE SEQUENCE [LARGE SCALE GENOMIC DNA]</scope>
    <source>
        <strain evidence="2 3">Ac Nc2</strain>
    </source>
</reference>
<comment type="caution">
    <text evidence="2">The sequence shown here is derived from an EMBL/GenBank/DDBJ whole genome shotgun (WGS) entry which is preliminary data.</text>
</comment>
<sequence length="191" mass="21501">MYKVTLIAGGSSALQFGPQRNLLPIAQNPTISTMVSLAFVAAVLSLVTGGNAEAALRYLKSSSQQGAPGKKSFLIDLKKNWCPTEKIPLELKYFGRLQTIIQHFFTPKMGRPEDFESVEPNSNFQKLFGGYPHKPTKLDETRYTQELYDSLPGQMYLKDDKFYQFKFGFKAKNPQLLARVAVFITGKCYLK</sequence>
<dbReference type="EMBL" id="CAIX01000505">
    <property type="protein sequence ID" value="CCI11013.1"/>
    <property type="molecule type" value="Genomic_DNA"/>
</dbReference>
<evidence type="ECO:0000313" key="2">
    <source>
        <dbReference type="EMBL" id="CCI11013.1"/>
    </source>
</evidence>
<organism evidence="2 3">
    <name type="scientific">Albugo candida</name>
    <dbReference type="NCBI Taxonomy" id="65357"/>
    <lineage>
        <taxon>Eukaryota</taxon>
        <taxon>Sar</taxon>
        <taxon>Stramenopiles</taxon>
        <taxon>Oomycota</taxon>
        <taxon>Peronosporomycetes</taxon>
        <taxon>Albuginales</taxon>
        <taxon>Albuginaceae</taxon>
        <taxon>Albugo</taxon>
    </lineage>
</organism>
<accession>A0A024FV37</accession>
<dbReference type="InParanoid" id="A0A024FV37"/>
<dbReference type="EMBL" id="CAIX01000377">
    <property type="protein sequence ID" value="CCI10745.1"/>
    <property type="molecule type" value="Genomic_DNA"/>
</dbReference>
<evidence type="ECO:0000313" key="3">
    <source>
        <dbReference type="Proteomes" id="UP000053237"/>
    </source>
</evidence>
<keyword evidence="3" id="KW-1185">Reference proteome</keyword>
<protein>
    <submittedName>
        <fullName evidence="2">Uncharacterized protein</fullName>
    </submittedName>
</protein>
<dbReference type="AlphaFoldDB" id="A0A024FV37"/>
<proteinExistence type="predicted"/>
<name>A0A024FV37_9STRA</name>